<name>A0A495QG23_9ACTN</name>
<evidence type="ECO:0000313" key="8">
    <source>
        <dbReference type="Proteomes" id="UP000274601"/>
    </source>
</evidence>
<evidence type="ECO:0000313" key="7">
    <source>
        <dbReference type="EMBL" id="RKS70768.1"/>
    </source>
</evidence>
<gene>
    <name evidence="7" type="ORF">BZB76_5247</name>
</gene>
<evidence type="ECO:0000256" key="2">
    <source>
        <dbReference type="ARBA" id="ARBA00022692"/>
    </source>
</evidence>
<organism evidence="7 8">
    <name type="scientific">Actinomadura pelletieri DSM 43383</name>
    <dbReference type="NCBI Taxonomy" id="1120940"/>
    <lineage>
        <taxon>Bacteria</taxon>
        <taxon>Bacillati</taxon>
        <taxon>Actinomycetota</taxon>
        <taxon>Actinomycetes</taxon>
        <taxon>Streptosporangiales</taxon>
        <taxon>Thermomonosporaceae</taxon>
        <taxon>Actinomadura</taxon>
    </lineage>
</organism>
<protein>
    <submittedName>
        <fullName evidence="7">RDD family protein</fullName>
    </submittedName>
</protein>
<accession>A0A495QG23</accession>
<keyword evidence="2" id="KW-0812">Transmembrane</keyword>
<dbReference type="GO" id="GO:0016020">
    <property type="term" value="C:membrane"/>
    <property type="evidence" value="ECO:0007669"/>
    <property type="project" value="UniProtKB-SubCell"/>
</dbReference>
<feature type="compositionally biased region" description="Low complexity" evidence="5">
    <location>
        <begin position="89"/>
        <end position="102"/>
    </location>
</feature>
<comment type="caution">
    <text evidence="7">The sequence shown here is derived from an EMBL/GenBank/DDBJ whole genome shotgun (WGS) entry which is preliminary data.</text>
</comment>
<dbReference type="RefSeq" id="WP_246007215.1">
    <property type="nucleotide sequence ID" value="NZ_RBWU01000006.1"/>
</dbReference>
<dbReference type="Proteomes" id="UP000274601">
    <property type="component" value="Unassembled WGS sequence"/>
</dbReference>
<dbReference type="EMBL" id="RBWU01000006">
    <property type="protein sequence ID" value="RKS70768.1"/>
    <property type="molecule type" value="Genomic_DNA"/>
</dbReference>
<comment type="subcellular location">
    <subcellularLocation>
        <location evidence="1">Membrane</location>
        <topology evidence="1">Multi-pass membrane protein</topology>
    </subcellularLocation>
</comment>
<feature type="region of interest" description="Disordered" evidence="5">
    <location>
        <begin position="89"/>
        <end position="138"/>
    </location>
</feature>
<feature type="domain" description="RDD" evidence="6">
    <location>
        <begin position="7"/>
        <end position="78"/>
    </location>
</feature>
<sequence length="240" mass="24701">MTEAPLAEPGQRLLARIVDTLVVGVPVIIVVREFVSGPTVDVVAPPALAGCLFLYEAVQLAIWGRTLGKRFAGIEVVAVPDVLPVPDAAQAQAQARSGETAGPTPPSGGSGDETDSEAITATSEPATPLGEPGGFGGVMDAEMTAEAIPEADVRPEDTRDAETDSVRASHRLGVVRAVARAAVYSLPIAARPIPVAGVLASIFWVVNAGALYEGPLRQAGHDRLTGTVVVKRPPTDSSAF</sequence>
<evidence type="ECO:0000256" key="3">
    <source>
        <dbReference type="ARBA" id="ARBA00022989"/>
    </source>
</evidence>
<evidence type="ECO:0000256" key="1">
    <source>
        <dbReference type="ARBA" id="ARBA00004141"/>
    </source>
</evidence>
<keyword evidence="4" id="KW-0472">Membrane</keyword>
<keyword evidence="3" id="KW-1133">Transmembrane helix</keyword>
<dbReference type="InterPro" id="IPR010432">
    <property type="entry name" value="RDD"/>
</dbReference>
<reference evidence="7 8" key="1">
    <citation type="submission" date="2018-10" db="EMBL/GenBank/DDBJ databases">
        <title>Genomic Encyclopedia of Archaeal and Bacterial Type Strains, Phase II (KMG-II): from individual species to whole genera.</title>
        <authorList>
            <person name="Goeker M."/>
        </authorList>
    </citation>
    <scope>NUCLEOTIDE SEQUENCE [LARGE SCALE GENOMIC DNA]</scope>
    <source>
        <strain evidence="7 8">DSM 43383</strain>
    </source>
</reference>
<dbReference type="Pfam" id="PF06271">
    <property type="entry name" value="RDD"/>
    <property type="match status" value="1"/>
</dbReference>
<keyword evidence="8" id="KW-1185">Reference proteome</keyword>
<proteinExistence type="predicted"/>
<evidence type="ECO:0000259" key="6">
    <source>
        <dbReference type="Pfam" id="PF06271"/>
    </source>
</evidence>
<evidence type="ECO:0000256" key="5">
    <source>
        <dbReference type="SAM" id="MobiDB-lite"/>
    </source>
</evidence>
<dbReference type="AlphaFoldDB" id="A0A495QG23"/>
<evidence type="ECO:0000256" key="4">
    <source>
        <dbReference type="ARBA" id="ARBA00023136"/>
    </source>
</evidence>